<dbReference type="EMBL" id="UYRT01078471">
    <property type="protein sequence ID" value="VDN18601.1"/>
    <property type="molecule type" value="Genomic_DNA"/>
</dbReference>
<accession>A0A183DRG2</accession>
<protein>
    <submittedName>
        <fullName evidence="1 3">Uncharacterized protein</fullName>
    </submittedName>
</protein>
<proteinExistence type="predicted"/>
<reference evidence="3" key="1">
    <citation type="submission" date="2016-06" db="UniProtKB">
        <authorList>
            <consortium name="WormBaseParasite"/>
        </authorList>
    </citation>
    <scope>IDENTIFICATION</scope>
</reference>
<reference evidence="1 2" key="2">
    <citation type="submission" date="2018-11" db="EMBL/GenBank/DDBJ databases">
        <authorList>
            <consortium name="Pathogen Informatics"/>
        </authorList>
    </citation>
    <scope>NUCLEOTIDE SEQUENCE [LARGE SCALE GENOMIC DNA]</scope>
</reference>
<evidence type="ECO:0000313" key="3">
    <source>
        <dbReference type="WBParaSite" id="GPUH_0001131601-mRNA-1"/>
    </source>
</evidence>
<evidence type="ECO:0000313" key="2">
    <source>
        <dbReference type="Proteomes" id="UP000271098"/>
    </source>
</evidence>
<dbReference type="AlphaFoldDB" id="A0A183DRG2"/>
<name>A0A183DRG2_9BILA</name>
<gene>
    <name evidence="1" type="ORF">GPUH_LOCUS11302</name>
</gene>
<evidence type="ECO:0000313" key="1">
    <source>
        <dbReference type="EMBL" id="VDN18601.1"/>
    </source>
</evidence>
<sequence>MEQHLSIRIVNYQKQASGRLGASNLVLPSRTFQRRNRIRSADRLEKFRDCVGYRRSCAAGMVETNIFQGATSALARKNLEREGTGEPGQH</sequence>
<dbReference type="Proteomes" id="UP000271098">
    <property type="component" value="Unassembled WGS sequence"/>
</dbReference>
<keyword evidence="2" id="KW-1185">Reference proteome</keyword>
<organism evidence="3">
    <name type="scientific">Gongylonema pulchrum</name>
    <dbReference type="NCBI Taxonomy" id="637853"/>
    <lineage>
        <taxon>Eukaryota</taxon>
        <taxon>Metazoa</taxon>
        <taxon>Ecdysozoa</taxon>
        <taxon>Nematoda</taxon>
        <taxon>Chromadorea</taxon>
        <taxon>Rhabditida</taxon>
        <taxon>Spirurina</taxon>
        <taxon>Spiruromorpha</taxon>
        <taxon>Spiruroidea</taxon>
        <taxon>Gongylonematidae</taxon>
        <taxon>Gongylonema</taxon>
    </lineage>
</organism>
<dbReference type="WBParaSite" id="GPUH_0001131601-mRNA-1">
    <property type="protein sequence ID" value="GPUH_0001131601-mRNA-1"/>
    <property type="gene ID" value="GPUH_0001131601"/>
</dbReference>